<evidence type="ECO:0000313" key="2">
    <source>
        <dbReference type="EMBL" id="GAA5192452.1"/>
    </source>
</evidence>
<dbReference type="Proteomes" id="UP001501600">
    <property type="component" value="Unassembled WGS sequence"/>
</dbReference>
<protein>
    <submittedName>
        <fullName evidence="2">Uncharacterized protein</fullName>
    </submittedName>
</protein>
<reference evidence="3" key="1">
    <citation type="journal article" date="2019" name="Int. J. Syst. Evol. Microbiol.">
        <title>The Global Catalogue of Microorganisms (GCM) 10K type strain sequencing project: providing services to taxonomists for standard genome sequencing and annotation.</title>
        <authorList>
            <consortium name="The Broad Institute Genomics Platform"/>
            <consortium name="The Broad Institute Genome Sequencing Center for Infectious Disease"/>
            <person name="Wu L."/>
            <person name="Ma J."/>
        </authorList>
    </citation>
    <scope>NUCLEOTIDE SEQUENCE [LARGE SCALE GENOMIC DNA]</scope>
    <source>
        <strain evidence="3">JCM 18720</strain>
    </source>
</reference>
<evidence type="ECO:0000313" key="3">
    <source>
        <dbReference type="Proteomes" id="UP001501600"/>
    </source>
</evidence>
<evidence type="ECO:0000256" key="1">
    <source>
        <dbReference type="SAM" id="MobiDB-lite"/>
    </source>
</evidence>
<sequence>MLRDHLCTMDLIKPLDRCSGGKGGFDMLTICLDGGGQIANMQPQVQPGKDSLRLTAAPAGRERQHVEGGWPIRTKADQ</sequence>
<proteinExistence type="predicted"/>
<keyword evidence="3" id="KW-1185">Reference proteome</keyword>
<organism evidence="2 3">
    <name type="scientific">Ferrimonas gelatinilytica</name>
    <dbReference type="NCBI Taxonomy" id="1255257"/>
    <lineage>
        <taxon>Bacteria</taxon>
        <taxon>Pseudomonadati</taxon>
        <taxon>Pseudomonadota</taxon>
        <taxon>Gammaproteobacteria</taxon>
        <taxon>Alteromonadales</taxon>
        <taxon>Ferrimonadaceae</taxon>
        <taxon>Ferrimonas</taxon>
    </lineage>
</organism>
<dbReference type="EMBL" id="BAABLF010000013">
    <property type="protein sequence ID" value="GAA5192452.1"/>
    <property type="molecule type" value="Genomic_DNA"/>
</dbReference>
<comment type="caution">
    <text evidence="2">The sequence shown here is derived from an EMBL/GenBank/DDBJ whole genome shotgun (WGS) entry which is preliminary data.</text>
</comment>
<feature type="region of interest" description="Disordered" evidence="1">
    <location>
        <begin position="57"/>
        <end position="78"/>
    </location>
</feature>
<gene>
    <name evidence="2" type="ORF">GCM10025772_21770</name>
</gene>
<accession>A0ABP9SAK4</accession>
<name>A0ABP9SAK4_9GAMM</name>